<dbReference type="RefSeq" id="WP_249281928.1">
    <property type="nucleotide sequence ID" value="NZ_JACRST010000001.1"/>
</dbReference>
<dbReference type="Proteomes" id="UP000653127">
    <property type="component" value="Unassembled WGS sequence"/>
</dbReference>
<accession>A0A926DXN1</accession>
<sequence length="274" mass="29597">MYDNRSADLPEPFTNRATGTGTYSVYPDDLPRPISDTSEAVVVTPVRVQAELSCSLTPNYAAVQDTVACVLEVSNRSTLSICNVTLKIPSLSEYLAVSDLRANGVTPPSGHDLHSGVIIPFIAAGGEARVTFQATVLPGIPDQVEMCAHLAYTCVINENPLTREMHAEPLTLQVVKPGLEIKKRVDKHQVWQDGEVVTYRVMACNNGNHPVENLVVTDSLPKGMSYLPYSTCIGCGEPINANPADGIAVGDLPAHSCLWVQYRVTVAIKPEKEL</sequence>
<proteinExistence type="predicted"/>
<name>A0A926DXN1_9FIRM</name>
<evidence type="ECO:0000313" key="3">
    <source>
        <dbReference type="EMBL" id="MBC8545788.1"/>
    </source>
</evidence>
<feature type="region of interest" description="Disordered" evidence="1">
    <location>
        <begin position="1"/>
        <end position="24"/>
    </location>
</feature>
<dbReference type="PANTHER" id="PTHR34819">
    <property type="entry name" value="LARGE CYSTEINE-RICH PERIPLASMIC PROTEIN OMCB"/>
    <property type="match status" value="1"/>
</dbReference>
<comment type="caution">
    <text evidence="3">The sequence shown here is derived from an EMBL/GenBank/DDBJ whole genome shotgun (WGS) entry which is preliminary data.</text>
</comment>
<dbReference type="InterPro" id="IPR047589">
    <property type="entry name" value="DUF11_rpt"/>
</dbReference>
<dbReference type="NCBIfam" id="TIGR01451">
    <property type="entry name" value="B_ant_repeat"/>
    <property type="match status" value="1"/>
</dbReference>
<dbReference type="InterPro" id="IPR001434">
    <property type="entry name" value="OmcB-like_DUF11"/>
</dbReference>
<dbReference type="Pfam" id="PF01345">
    <property type="entry name" value="DUF11"/>
    <property type="match status" value="1"/>
</dbReference>
<keyword evidence="4" id="KW-1185">Reference proteome</keyword>
<organism evidence="3 4">
    <name type="scientific">Ligaoa zhengdingensis</name>
    <dbReference type="NCBI Taxonomy" id="2763658"/>
    <lineage>
        <taxon>Bacteria</taxon>
        <taxon>Bacillati</taxon>
        <taxon>Bacillota</taxon>
        <taxon>Clostridia</taxon>
        <taxon>Eubacteriales</taxon>
        <taxon>Oscillospiraceae</taxon>
        <taxon>Ligaoa</taxon>
    </lineage>
</organism>
<dbReference type="EMBL" id="JACRST010000001">
    <property type="protein sequence ID" value="MBC8545788.1"/>
    <property type="molecule type" value="Genomic_DNA"/>
</dbReference>
<feature type="domain" description="DUF11" evidence="2">
    <location>
        <begin position="179"/>
        <end position="266"/>
    </location>
</feature>
<evidence type="ECO:0000256" key="1">
    <source>
        <dbReference type="SAM" id="MobiDB-lite"/>
    </source>
</evidence>
<gene>
    <name evidence="3" type="ORF">H8711_02390</name>
</gene>
<evidence type="ECO:0000259" key="2">
    <source>
        <dbReference type="Pfam" id="PF01345"/>
    </source>
</evidence>
<dbReference type="PANTHER" id="PTHR34819:SF3">
    <property type="entry name" value="CELL SURFACE PROTEIN"/>
    <property type="match status" value="1"/>
</dbReference>
<protein>
    <submittedName>
        <fullName evidence="3">DUF11 domain-containing protein</fullName>
    </submittedName>
</protein>
<reference evidence="3" key="1">
    <citation type="submission" date="2020-08" db="EMBL/GenBank/DDBJ databases">
        <title>Genome public.</title>
        <authorList>
            <person name="Liu C."/>
            <person name="Sun Q."/>
        </authorList>
    </citation>
    <scope>NUCLEOTIDE SEQUENCE</scope>
    <source>
        <strain evidence="3">NSJ-31</strain>
    </source>
</reference>
<dbReference type="InterPro" id="IPR051172">
    <property type="entry name" value="Chlamydia_OmcB"/>
</dbReference>
<dbReference type="AlphaFoldDB" id="A0A926DXN1"/>
<evidence type="ECO:0000313" key="4">
    <source>
        <dbReference type="Proteomes" id="UP000653127"/>
    </source>
</evidence>